<dbReference type="Pfam" id="PF07155">
    <property type="entry name" value="ECF-ribofla_trS"/>
    <property type="match status" value="1"/>
</dbReference>
<keyword evidence="2" id="KW-1003">Cell membrane</keyword>
<organism evidence="8">
    <name type="scientific">freshwater metagenome</name>
    <dbReference type="NCBI Taxonomy" id="449393"/>
    <lineage>
        <taxon>unclassified sequences</taxon>
        <taxon>metagenomes</taxon>
        <taxon>ecological metagenomes</taxon>
    </lineage>
</organism>
<dbReference type="GO" id="GO:0005886">
    <property type="term" value="C:plasma membrane"/>
    <property type="evidence" value="ECO:0007669"/>
    <property type="project" value="UniProtKB-SubCell"/>
</dbReference>
<dbReference type="InterPro" id="IPR009825">
    <property type="entry name" value="ECF_substrate-spec-like"/>
</dbReference>
<gene>
    <name evidence="8" type="ORF">UFOPK3992_01208</name>
</gene>
<keyword evidence="3 7" id="KW-0812">Transmembrane</keyword>
<dbReference type="InterPro" id="IPR007227">
    <property type="entry name" value="Cell_shape_determining_MreD"/>
</dbReference>
<accession>A0A6J7Q809</accession>
<evidence type="ECO:0000256" key="5">
    <source>
        <dbReference type="ARBA" id="ARBA00022989"/>
    </source>
</evidence>
<evidence type="ECO:0000256" key="2">
    <source>
        <dbReference type="ARBA" id="ARBA00022475"/>
    </source>
</evidence>
<feature type="transmembrane region" description="Helical" evidence="7">
    <location>
        <begin position="98"/>
        <end position="118"/>
    </location>
</feature>
<dbReference type="Gene3D" id="1.10.1760.20">
    <property type="match status" value="1"/>
</dbReference>
<protein>
    <submittedName>
        <fullName evidence="8">Unannotated protein</fullName>
    </submittedName>
</protein>
<evidence type="ECO:0000256" key="6">
    <source>
        <dbReference type="ARBA" id="ARBA00023136"/>
    </source>
</evidence>
<feature type="transmembrane region" description="Helical" evidence="7">
    <location>
        <begin position="6"/>
        <end position="24"/>
    </location>
</feature>
<sequence>MTPARVVVVALALLGAVVLQLSLLSRLNLPGATPDLVLVVVMACGFVRGPVVGTVAGFAGGVLLDLAPPSLGYFGLTALLLAVAGYAAGVVDERSGGVVAIALVTVVCAALGSVLGRALLGSLLGDPRVVWGEVPADVVTGIVYSVLLAALVIPTLGAVDRFFEPRLSL</sequence>
<keyword evidence="4" id="KW-0133">Cell shape</keyword>
<dbReference type="GO" id="GO:0008360">
    <property type="term" value="P:regulation of cell shape"/>
    <property type="evidence" value="ECO:0007669"/>
    <property type="project" value="UniProtKB-KW"/>
</dbReference>
<keyword evidence="5 7" id="KW-1133">Transmembrane helix</keyword>
<feature type="transmembrane region" description="Helical" evidence="7">
    <location>
        <begin position="36"/>
        <end position="59"/>
    </location>
</feature>
<evidence type="ECO:0000256" key="1">
    <source>
        <dbReference type="ARBA" id="ARBA00004651"/>
    </source>
</evidence>
<proteinExistence type="predicted"/>
<evidence type="ECO:0000256" key="3">
    <source>
        <dbReference type="ARBA" id="ARBA00022692"/>
    </source>
</evidence>
<dbReference type="AlphaFoldDB" id="A0A6J7Q809"/>
<evidence type="ECO:0000313" key="8">
    <source>
        <dbReference type="EMBL" id="CAB5010642.1"/>
    </source>
</evidence>
<comment type="subcellular location">
    <subcellularLocation>
        <location evidence="1">Cell membrane</location>
        <topology evidence="1">Multi-pass membrane protein</topology>
    </subcellularLocation>
</comment>
<evidence type="ECO:0000256" key="7">
    <source>
        <dbReference type="SAM" id="Phobius"/>
    </source>
</evidence>
<dbReference type="NCBIfam" id="TIGR03426">
    <property type="entry name" value="shape_MreD"/>
    <property type="match status" value="1"/>
</dbReference>
<name>A0A6J7Q809_9ZZZZ</name>
<feature type="transmembrane region" description="Helical" evidence="7">
    <location>
        <begin position="71"/>
        <end position="91"/>
    </location>
</feature>
<dbReference type="EMBL" id="CAFBOZ010000169">
    <property type="protein sequence ID" value="CAB5010642.1"/>
    <property type="molecule type" value="Genomic_DNA"/>
</dbReference>
<reference evidence="8" key="1">
    <citation type="submission" date="2020-05" db="EMBL/GenBank/DDBJ databases">
        <authorList>
            <person name="Chiriac C."/>
            <person name="Salcher M."/>
            <person name="Ghai R."/>
            <person name="Kavagutti S V."/>
        </authorList>
    </citation>
    <scope>NUCLEOTIDE SEQUENCE</scope>
</reference>
<evidence type="ECO:0000256" key="4">
    <source>
        <dbReference type="ARBA" id="ARBA00022960"/>
    </source>
</evidence>
<feature type="transmembrane region" description="Helical" evidence="7">
    <location>
        <begin position="138"/>
        <end position="159"/>
    </location>
</feature>
<keyword evidence="6 7" id="KW-0472">Membrane</keyword>